<keyword evidence="2" id="KW-1185">Reference proteome</keyword>
<evidence type="ECO:0000313" key="2">
    <source>
        <dbReference type="Proteomes" id="UP000573499"/>
    </source>
</evidence>
<organism evidence="1 2">
    <name type="scientific">Rugamonas apoptosis</name>
    <dbReference type="NCBI Taxonomy" id="2758570"/>
    <lineage>
        <taxon>Bacteria</taxon>
        <taxon>Pseudomonadati</taxon>
        <taxon>Pseudomonadota</taxon>
        <taxon>Betaproteobacteria</taxon>
        <taxon>Burkholderiales</taxon>
        <taxon>Oxalobacteraceae</taxon>
        <taxon>Telluria group</taxon>
        <taxon>Rugamonas</taxon>
    </lineage>
</organism>
<evidence type="ECO:0000313" key="1">
    <source>
        <dbReference type="EMBL" id="MBA5686717.1"/>
    </source>
</evidence>
<protein>
    <submittedName>
        <fullName evidence="1">Uncharacterized protein</fullName>
    </submittedName>
</protein>
<dbReference type="Proteomes" id="UP000573499">
    <property type="component" value="Unassembled WGS sequence"/>
</dbReference>
<gene>
    <name evidence="1" type="ORF">H3H39_06570</name>
</gene>
<accession>A0A7W2IJU9</accession>
<name>A0A7W2IJU9_9BURK</name>
<dbReference type="AlphaFoldDB" id="A0A7W2IJU9"/>
<proteinExistence type="predicted"/>
<dbReference type="EMBL" id="JACEZU010000003">
    <property type="protein sequence ID" value="MBA5686717.1"/>
    <property type="molecule type" value="Genomic_DNA"/>
</dbReference>
<sequence length="239" mass="25905">MVSPSIVSLVINGALAAMQVKNHFDVKKLQTAIAQLLGELPLQETEADAGEFTRLLHLLRSERSEAAQKHILALMDQLDAAERNVFRALMAARRSPNHAGVAQHKSTADFQALDRERLDFLADLAEVAAHDMDEALMFLRTGVGITPKPGAAATMKWYASRTSTFIAERAPQLIGWIKAGALKTHGAVVDTTPRKQSLAKVFLGKLLVGGIDGSAATSNEIQFLNQLFAQKAKQANKGR</sequence>
<reference evidence="1 2" key="1">
    <citation type="submission" date="2020-07" db="EMBL/GenBank/DDBJ databases">
        <title>Novel species isolated from subtropical streams in China.</title>
        <authorList>
            <person name="Lu H."/>
        </authorList>
    </citation>
    <scope>NUCLEOTIDE SEQUENCE [LARGE SCALE GENOMIC DNA]</scope>
    <source>
        <strain evidence="1 2">LX47W</strain>
    </source>
</reference>
<dbReference type="RefSeq" id="WP_182152584.1">
    <property type="nucleotide sequence ID" value="NZ_JACEZU010000003.1"/>
</dbReference>
<comment type="caution">
    <text evidence="1">The sequence shown here is derived from an EMBL/GenBank/DDBJ whole genome shotgun (WGS) entry which is preliminary data.</text>
</comment>